<dbReference type="EMBL" id="DF968084">
    <property type="protein sequence ID" value="GAP04657.1"/>
    <property type="molecule type" value="Genomic_DNA"/>
</dbReference>
<evidence type="ECO:0000256" key="1">
    <source>
        <dbReference type="ARBA" id="ARBA00022801"/>
    </source>
</evidence>
<sequence>MLFKDAQVTIDPVEVPDYVGRVIENQKYGPEDYQLFDIYLPAGGGAHSIILDLQGGGLVRGVKSSFKLGPSLKFVKEGYAVISMNYALISTKSFSFPKQVAEIRAVLVKAKKDAQKYQLEANSVDLIGESSGAQLAMLTAASVTAKVKLGRIAAPDDLTDLPEIKHVIANYGPYEFDQFARQFQEEGIQPKYAESGQAISFEGLALAGLAVAENPIGVSQANPANYFTQKTPAVLAYAGSADQVVPHQQSIDLIARYQKMTEKKATCHIIAGGHHGIFDYDTPVIYQEKLAFLKDKD</sequence>
<gene>
    <name evidence="3" type="ORF">FTRO_0070180</name>
</gene>
<dbReference type="Gene3D" id="3.40.50.1820">
    <property type="entry name" value="alpha/beta hydrolase"/>
    <property type="match status" value="1"/>
</dbReference>
<dbReference type="InterPro" id="IPR050300">
    <property type="entry name" value="GDXG_lipolytic_enzyme"/>
</dbReference>
<dbReference type="InterPro" id="IPR029058">
    <property type="entry name" value="AB_hydrolase_fold"/>
</dbReference>
<dbReference type="SUPFAM" id="SSF53474">
    <property type="entry name" value="alpha/beta-Hydrolases"/>
    <property type="match status" value="1"/>
</dbReference>
<dbReference type="PANTHER" id="PTHR48081">
    <property type="entry name" value="AB HYDROLASE SUPERFAMILY PROTEIN C4A8.06C"/>
    <property type="match status" value="1"/>
</dbReference>
<evidence type="ECO:0000259" key="2">
    <source>
        <dbReference type="Pfam" id="PF20434"/>
    </source>
</evidence>
<accession>A0A3F3H493</accession>
<dbReference type="GO" id="GO:0016787">
    <property type="term" value="F:hydrolase activity"/>
    <property type="evidence" value="ECO:0007669"/>
    <property type="project" value="UniProtKB-KW"/>
</dbReference>
<dbReference type="AlphaFoldDB" id="A0A3F3H493"/>
<protein>
    <submittedName>
        <fullName evidence="3">Esterase/lipase</fullName>
    </submittedName>
</protein>
<keyword evidence="1" id="KW-0378">Hydrolase</keyword>
<dbReference type="InterPro" id="IPR049492">
    <property type="entry name" value="BD-FAE-like_dom"/>
</dbReference>
<reference evidence="3" key="1">
    <citation type="journal article" date="2015" name="BMC Genomics">
        <title>Comparative genomics of Fructobacillus spp. and Leuconostoc spp. reveals niche-specific evolution of Fructobacillus spp.</title>
        <authorList>
            <person name="Endo A."/>
            <person name="Tanizawa Y."/>
            <person name="Tanaka N."/>
            <person name="Maeno S."/>
            <person name="Kumar H."/>
            <person name="Shiwa Y."/>
            <person name="Okada S."/>
            <person name="Yoshikawa H."/>
            <person name="Dicks L."/>
            <person name="Nakagawa J."/>
            <person name="Arita M."/>
        </authorList>
    </citation>
    <scope>NUCLEOTIDE SEQUENCE [LARGE SCALE GENOMIC DNA]</scope>
    <source>
        <strain evidence="3">F214-1</strain>
    </source>
</reference>
<proteinExistence type="predicted"/>
<dbReference type="STRING" id="709323.GCA_001047135_01217"/>
<feature type="domain" description="BD-FAE-like" evidence="2">
    <location>
        <begin position="37"/>
        <end position="254"/>
    </location>
</feature>
<organism evidence="3">
    <name type="scientific">Fructobacillus tropaeoli</name>
    <dbReference type="NCBI Taxonomy" id="709323"/>
    <lineage>
        <taxon>Bacteria</taxon>
        <taxon>Bacillati</taxon>
        <taxon>Bacillota</taxon>
        <taxon>Bacilli</taxon>
        <taxon>Lactobacillales</taxon>
        <taxon>Lactobacillaceae</taxon>
        <taxon>Fructobacillus</taxon>
    </lineage>
</organism>
<dbReference type="Pfam" id="PF20434">
    <property type="entry name" value="BD-FAE"/>
    <property type="match status" value="1"/>
</dbReference>
<evidence type="ECO:0000313" key="3">
    <source>
        <dbReference type="EMBL" id="GAP04657.1"/>
    </source>
</evidence>
<dbReference type="Proteomes" id="UP000064514">
    <property type="component" value="Unassembled WGS sequence"/>
</dbReference>
<name>A0A3F3H493_9LACO</name>
<dbReference type="RefSeq" id="WP_059394024.1">
    <property type="nucleotide sequence ID" value="NZ_BOJU01000003.1"/>
</dbReference>